<feature type="compositionally biased region" description="Basic and acidic residues" evidence="1">
    <location>
        <begin position="1"/>
        <end position="11"/>
    </location>
</feature>
<feature type="compositionally biased region" description="Low complexity" evidence="1">
    <location>
        <begin position="12"/>
        <end position="32"/>
    </location>
</feature>
<proteinExistence type="predicted"/>
<evidence type="ECO:0000256" key="1">
    <source>
        <dbReference type="SAM" id="MobiDB-lite"/>
    </source>
</evidence>
<organism evidence="2 3">
    <name type="scientific">Mycolicibacterium helvum</name>
    <dbReference type="NCBI Taxonomy" id="1534349"/>
    <lineage>
        <taxon>Bacteria</taxon>
        <taxon>Bacillati</taxon>
        <taxon>Actinomycetota</taxon>
        <taxon>Actinomycetes</taxon>
        <taxon>Mycobacteriales</taxon>
        <taxon>Mycobacteriaceae</taxon>
        <taxon>Mycolicibacterium</taxon>
    </lineage>
</organism>
<dbReference type="InterPro" id="IPR036102">
    <property type="entry name" value="OsmC/Ohrsf"/>
</dbReference>
<dbReference type="EMBL" id="AP022596">
    <property type="protein sequence ID" value="BBY65191.1"/>
    <property type="molecule type" value="Genomic_DNA"/>
</dbReference>
<gene>
    <name evidence="2" type="ORF">MHEL_34340</name>
</gene>
<dbReference type="AlphaFoldDB" id="A0A7I7T9L0"/>
<dbReference type="Gene3D" id="3.30.300.20">
    <property type="match status" value="1"/>
</dbReference>
<keyword evidence="3" id="KW-1185">Reference proteome</keyword>
<reference evidence="2 3" key="1">
    <citation type="journal article" date="2019" name="Emerg. Microbes Infect.">
        <title>Comprehensive subspecies identification of 175 nontuberculous mycobacteria species based on 7547 genomic profiles.</title>
        <authorList>
            <person name="Matsumoto Y."/>
            <person name="Kinjo T."/>
            <person name="Motooka D."/>
            <person name="Nabeya D."/>
            <person name="Jung N."/>
            <person name="Uechi K."/>
            <person name="Horii T."/>
            <person name="Iida T."/>
            <person name="Fujita J."/>
            <person name="Nakamura S."/>
        </authorList>
    </citation>
    <scope>NUCLEOTIDE SEQUENCE [LARGE SCALE GENOMIC DNA]</scope>
    <source>
        <strain evidence="2 3">JCM 30396</strain>
    </source>
</reference>
<dbReference type="InterPro" id="IPR015946">
    <property type="entry name" value="KH_dom-like_a/b"/>
</dbReference>
<dbReference type="KEGG" id="mhev:MHEL_34340"/>
<feature type="compositionally biased region" description="Basic and acidic residues" evidence="1">
    <location>
        <begin position="36"/>
        <end position="45"/>
    </location>
</feature>
<protein>
    <submittedName>
        <fullName evidence="2">Uncharacterized protein</fullName>
    </submittedName>
</protein>
<dbReference type="SUPFAM" id="SSF82784">
    <property type="entry name" value="OsmC-like"/>
    <property type="match status" value="1"/>
</dbReference>
<dbReference type="RefSeq" id="WP_322790533.1">
    <property type="nucleotide sequence ID" value="NZ_AP022596.1"/>
</dbReference>
<evidence type="ECO:0000313" key="2">
    <source>
        <dbReference type="EMBL" id="BBY65191.1"/>
    </source>
</evidence>
<sequence>MTAHDTTEKTSEGTVAVTETGTGTNTQQITAGRHQLFADEPRPIGDDAGPTPYD</sequence>
<accession>A0A7I7T9L0</accession>
<evidence type="ECO:0000313" key="3">
    <source>
        <dbReference type="Proteomes" id="UP000467148"/>
    </source>
</evidence>
<feature type="region of interest" description="Disordered" evidence="1">
    <location>
        <begin position="1"/>
        <end position="54"/>
    </location>
</feature>
<dbReference type="Proteomes" id="UP000467148">
    <property type="component" value="Chromosome"/>
</dbReference>
<name>A0A7I7T9L0_9MYCO</name>